<protein>
    <submittedName>
        <fullName evidence="1">Uncharacterized protein</fullName>
    </submittedName>
</protein>
<evidence type="ECO:0000313" key="1">
    <source>
        <dbReference type="EMBL" id="PSH67075.1"/>
    </source>
</evidence>
<comment type="caution">
    <text evidence="1">The sequence shown here is derived from an EMBL/GenBank/DDBJ whole genome shotgun (WGS) entry which is preliminary data.</text>
</comment>
<organism evidence="1 2">
    <name type="scientific">Phyllobacterium sophorae</name>
    <dbReference type="NCBI Taxonomy" id="1520277"/>
    <lineage>
        <taxon>Bacteria</taxon>
        <taxon>Pseudomonadati</taxon>
        <taxon>Pseudomonadota</taxon>
        <taxon>Alphaproteobacteria</taxon>
        <taxon>Hyphomicrobiales</taxon>
        <taxon>Phyllobacteriaceae</taxon>
        <taxon>Phyllobacterium</taxon>
    </lineage>
</organism>
<keyword evidence="2" id="KW-1185">Reference proteome</keyword>
<proteinExistence type="predicted"/>
<name>A0A2P7BKU9_9HYPH</name>
<sequence length="62" mass="6906">MINLICFVPSGVGFIPQAPLAGPQHALGQIMGIQWPHNKTLFTQEYVYRGQKAMNCSKITLF</sequence>
<reference evidence="2" key="1">
    <citation type="submission" date="2017-11" db="EMBL/GenBank/DDBJ databases">
        <authorList>
            <person name="Kuznetsova I."/>
            <person name="Sazanova A."/>
            <person name="Chirak E."/>
            <person name="Safronova V."/>
            <person name="Willems A."/>
        </authorList>
    </citation>
    <scope>NUCLEOTIDE SEQUENCE [LARGE SCALE GENOMIC DNA]</scope>
    <source>
        <strain evidence="2">CCBAU 03422</strain>
    </source>
</reference>
<evidence type="ECO:0000313" key="2">
    <source>
        <dbReference type="Proteomes" id="UP000241764"/>
    </source>
</evidence>
<dbReference type="Proteomes" id="UP000241764">
    <property type="component" value="Unassembled WGS sequence"/>
</dbReference>
<dbReference type="EMBL" id="PGGM01000001">
    <property type="protein sequence ID" value="PSH67075.1"/>
    <property type="molecule type" value="Genomic_DNA"/>
</dbReference>
<dbReference type="AlphaFoldDB" id="A0A2P7BKU9"/>
<accession>A0A2P7BKU9</accession>
<gene>
    <name evidence="1" type="ORF">CU103_01490</name>
</gene>